<reference evidence="3 5" key="1">
    <citation type="journal article" date="2018" name="Int. J. Syst. Evol. Microbiol.">
        <title>Mesosutterella multiformis gen. nov., sp. nov., a member of the family Sutterellaceae and Sutterella megalosphaeroides sp. nov., isolated from human faeces.</title>
        <authorList>
            <person name="Sakamoto M."/>
            <person name="Ikeyama N."/>
            <person name="Kunihiro T."/>
            <person name="Iino T."/>
            <person name="Yuki M."/>
            <person name="Ohkuma M."/>
        </authorList>
    </citation>
    <scope>NUCLEOTIDE SEQUENCE [LARGE SCALE GENOMIC DNA]</scope>
    <source>
        <strain evidence="3 5">4NBBH2</strain>
    </source>
</reference>
<evidence type="ECO:0000313" key="4">
    <source>
        <dbReference type="EMBL" id="GBO94852.1"/>
    </source>
</evidence>
<evidence type="ECO:0000313" key="2">
    <source>
        <dbReference type="EMBL" id="GBO93852.1"/>
    </source>
</evidence>
<dbReference type="InterPro" id="IPR012337">
    <property type="entry name" value="RNaseH-like_sf"/>
</dbReference>
<sequence>MSRTYTGKIHVGQRRVTRANGDVYVYERHTQYDRETQKTVTLKNKLLGKLDPETGEIVPTRPKSRSKKEASASIEHACLADILDLVARETGIDKGLESAFGTAAAQKIATIARYLIATDGAAIPRMEAWQVGHPTPYEEGLGESACSELFDKVGKDGDGQQKFFASRAARLETSPSIAFDSTTVSTYSSGQAEARQGFNKDGDGLDTVKLLTLYSVNDRQPVAFAKQPGNVPDVISIQNAIRQLQCFDIDKPVVVTDNGFYSQANMAEFARNSMKFLTLASPSTLWIREIVDELRDRLDSVSSVCSFDTSVHCASKMVMKELSVVRQRSRGGIAAGEAETFSRRLYVHVCYSRDRATKDEQRLVNDLFELKRLVEAGEQLSPAGEKKAEKFLHCSTVGRGGKLKVAFRDEAFREARKYFGFFALVSNEVKDAEEALKSYRLREKIEELFNVQKNGMDGSRPRVWHPDSLQGRLFVQFVALGYHCYLTKRIGEIKERLGTEKDGKTKAELDLEVSLKKWLEARSLIQVLEWFDCVKTTSVMTPRGMRRWSTESVKRDQLFLKLLGI</sequence>
<accession>A0A401LN10</accession>
<proteinExistence type="predicted"/>
<dbReference type="PANTHER" id="PTHR34614">
    <property type="match status" value="1"/>
</dbReference>
<dbReference type="EMBL" id="BGZJ01000001">
    <property type="protein sequence ID" value="GBO94074.1"/>
    <property type="molecule type" value="Genomic_DNA"/>
</dbReference>
<name>A0A388SHB5_9BURK</name>
<evidence type="ECO:0000259" key="1">
    <source>
        <dbReference type="Pfam" id="PF01609"/>
    </source>
</evidence>
<dbReference type="RefSeq" id="WP_116270150.1">
    <property type="nucleotide sequence ID" value="NZ_BGZJ01000001.1"/>
</dbReference>
<dbReference type="Proteomes" id="UP000266091">
    <property type="component" value="Unassembled WGS sequence"/>
</dbReference>
<comment type="caution">
    <text evidence="3">The sequence shown here is derived from an EMBL/GenBank/DDBJ whole genome shotgun (WGS) entry which is preliminary data.</text>
</comment>
<gene>
    <name evidence="2" type="ORF">MESMUL_12060</name>
    <name evidence="3" type="ORF">MESMUL_14280</name>
    <name evidence="4" type="ORF">MESMUL_22060</name>
</gene>
<dbReference type="OrthoDB" id="5468824at2"/>
<dbReference type="InterPro" id="IPR002559">
    <property type="entry name" value="Transposase_11"/>
</dbReference>
<dbReference type="PANTHER" id="PTHR34614:SF2">
    <property type="entry name" value="TRANSPOSASE IS4-LIKE DOMAIN-CONTAINING PROTEIN"/>
    <property type="match status" value="1"/>
</dbReference>
<dbReference type="EMBL" id="BGZJ01000002">
    <property type="protein sequence ID" value="GBO94852.1"/>
    <property type="molecule type" value="Genomic_DNA"/>
</dbReference>
<evidence type="ECO:0000313" key="5">
    <source>
        <dbReference type="Proteomes" id="UP000266091"/>
    </source>
</evidence>
<dbReference type="GO" id="GO:0006313">
    <property type="term" value="P:DNA transposition"/>
    <property type="evidence" value="ECO:0007669"/>
    <property type="project" value="InterPro"/>
</dbReference>
<accession>A0A388SHB5</accession>
<protein>
    <recommendedName>
        <fullName evidence="1">Transposase IS4-like domain-containing protein</fullName>
    </recommendedName>
</protein>
<dbReference type="GO" id="GO:0003677">
    <property type="term" value="F:DNA binding"/>
    <property type="evidence" value="ECO:0007669"/>
    <property type="project" value="InterPro"/>
</dbReference>
<dbReference type="GO" id="GO:0004803">
    <property type="term" value="F:transposase activity"/>
    <property type="evidence" value="ECO:0007669"/>
    <property type="project" value="InterPro"/>
</dbReference>
<organism evidence="3 5">
    <name type="scientific">Mesosutterella multiformis</name>
    <dbReference type="NCBI Taxonomy" id="2259133"/>
    <lineage>
        <taxon>Bacteria</taxon>
        <taxon>Pseudomonadati</taxon>
        <taxon>Pseudomonadota</taxon>
        <taxon>Betaproteobacteria</taxon>
        <taxon>Burkholderiales</taxon>
        <taxon>Sutterellaceae</taxon>
        <taxon>Mesosutterella</taxon>
    </lineage>
</organism>
<dbReference type="SUPFAM" id="SSF53098">
    <property type="entry name" value="Ribonuclease H-like"/>
    <property type="match status" value="1"/>
</dbReference>
<dbReference type="AlphaFoldDB" id="A0A388SHB5"/>
<feature type="domain" description="Transposase IS4-like" evidence="1">
    <location>
        <begin position="177"/>
        <end position="479"/>
    </location>
</feature>
<keyword evidence="5" id="KW-1185">Reference proteome</keyword>
<reference evidence="3" key="2">
    <citation type="journal article" date="2019" name="Microbiol. Resour. Announc.">
        <title>Draft Genome Sequence of Mesosutterella multiformis JCM 32464T, a Member of the Family Sutterellaceae, Isolated from Human Feces.</title>
        <authorList>
            <person name="Ikeyama N."/>
            <person name="Ohkuma M."/>
            <person name="Sakamoto M."/>
        </authorList>
    </citation>
    <scope>NUCLEOTIDE SEQUENCE</scope>
    <source>
        <strain evidence="3">4NBBH2</strain>
    </source>
</reference>
<dbReference type="Pfam" id="PF01609">
    <property type="entry name" value="DDE_Tnp_1"/>
    <property type="match status" value="1"/>
</dbReference>
<evidence type="ECO:0000313" key="3">
    <source>
        <dbReference type="EMBL" id="GBO94074.1"/>
    </source>
</evidence>
<dbReference type="EMBL" id="BGZJ01000001">
    <property type="protein sequence ID" value="GBO93852.1"/>
    <property type="molecule type" value="Genomic_DNA"/>
</dbReference>